<protein>
    <submittedName>
        <fullName evidence="1">Uncharacterized protein</fullName>
    </submittedName>
</protein>
<accession>A0A062V2C1</accession>
<organism evidence="1 2">
    <name type="scientific">Candidatus Methanoperedens nitratireducens</name>
    <dbReference type="NCBI Taxonomy" id="1392998"/>
    <lineage>
        <taxon>Archaea</taxon>
        <taxon>Methanobacteriati</taxon>
        <taxon>Methanobacteriota</taxon>
        <taxon>Stenosarchaea group</taxon>
        <taxon>Methanomicrobia</taxon>
        <taxon>Methanosarcinales</taxon>
        <taxon>ANME-2 cluster</taxon>
        <taxon>Candidatus Methanoperedentaceae</taxon>
        <taxon>Candidatus Methanoperedens</taxon>
    </lineage>
</organism>
<dbReference type="EMBL" id="JMIY01000005">
    <property type="protein sequence ID" value="KCZ71512.1"/>
    <property type="molecule type" value="Genomic_DNA"/>
</dbReference>
<name>A0A062V2C1_9EURY</name>
<reference evidence="1 2" key="1">
    <citation type="journal article" date="2013" name="Nature">
        <title>Anaerobic oxidation of methane coupled to nitrate reduction in a novel archaeal lineage.</title>
        <authorList>
            <person name="Haroon M.F."/>
            <person name="Hu S."/>
            <person name="Shi Y."/>
            <person name="Imelfort M."/>
            <person name="Keller J."/>
            <person name="Hugenholtz P."/>
            <person name="Yuan Z."/>
            <person name="Tyson G.W."/>
        </authorList>
    </citation>
    <scope>NUCLEOTIDE SEQUENCE [LARGE SCALE GENOMIC DNA]</scope>
    <source>
        <strain evidence="1 2">ANME-2d</strain>
    </source>
</reference>
<comment type="caution">
    <text evidence="1">The sequence shown here is derived from an EMBL/GenBank/DDBJ whole genome shotgun (WGS) entry which is preliminary data.</text>
</comment>
<sequence>MSLYITITRNHKASFNLVADRVIRDGGTIKIEHNEKLTKKQLIEQITKLFNEEKWPHTGKFSPKNEYDCKVGYCSNCCQSNIHYCHYFPIRKYIQLTDPHFISYEG</sequence>
<dbReference type="Proteomes" id="UP000027153">
    <property type="component" value="Unassembled WGS sequence"/>
</dbReference>
<evidence type="ECO:0000313" key="2">
    <source>
        <dbReference type="Proteomes" id="UP000027153"/>
    </source>
</evidence>
<dbReference type="AlphaFoldDB" id="A0A062V2C1"/>
<proteinExistence type="predicted"/>
<keyword evidence="2" id="KW-1185">Reference proteome</keyword>
<gene>
    <name evidence="1" type="ORF">ANME2D_02244</name>
</gene>
<evidence type="ECO:0000313" key="1">
    <source>
        <dbReference type="EMBL" id="KCZ71512.1"/>
    </source>
</evidence>